<reference evidence="2 3" key="1">
    <citation type="submission" date="2024-12" db="EMBL/GenBank/DDBJ databases">
        <title>The unique morphological basis and parallel evolutionary history of personate flowers in Penstemon.</title>
        <authorList>
            <person name="Depatie T.H."/>
            <person name="Wessinger C.A."/>
        </authorList>
    </citation>
    <scope>NUCLEOTIDE SEQUENCE [LARGE SCALE GENOMIC DNA]</scope>
    <source>
        <strain evidence="2">WTNN_2</strain>
        <tissue evidence="2">Leaf</tissue>
    </source>
</reference>
<evidence type="ECO:0000313" key="3">
    <source>
        <dbReference type="Proteomes" id="UP001634393"/>
    </source>
</evidence>
<comment type="caution">
    <text evidence="2">The sequence shown here is derived from an EMBL/GenBank/DDBJ whole genome shotgun (WGS) entry which is preliminary data.</text>
</comment>
<sequence length="90" mass="10614">MLKAYTHLKFLNYFILRCARLMIAKWRFGMNKKAKLWGASCLGMNKKAQLDRNLTEIPYIKIVTKHIGKKKTPNLSKQTRKEKKTQAFIQ</sequence>
<dbReference type="Proteomes" id="UP001634393">
    <property type="component" value="Unassembled WGS sequence"/>
</dbReference>
<name>A0ABD3S6Q0_9LAMI</name>
<proteinExistence type="predicted"/>
<dbReference type="EMBL" id="JBJXBP010000007">
    <property type="protein sequence ID" value="KAL3820137.1"/>
    <property type="molecule type" value="Genomic_DNA"/>
</dbReference>
<feature type="compositionally biased region" description="Basic residues" evidence="1">
    <location>
        <begin position="71"/>
        <end position="83"/>
    </location>
</feature>
<accession>A0ABD3S6Q0</accession>
<evidence type="ECO:0000256" key="1">
    <source>
        <dbReference type="SAM" id="MobiDB-lite"/>
    </source>
</evidence>
<keyword evidence="3" id="KW-1185">Reference proteome</keyword>
<organism evidence="2 3">
    <name type="scientific">Penstemon smallii</name>
    <dbReference type="NCBI Taxonomy" id="265156"/>
    <lineage>
        <taxon>Eukaryota</taxon>
        <taxon>Viridiplantae</taxon>
        <taxon>Streptophyta</taxon>
        <taxon>Embryophyta</taxon>
        <taxon>Tracheophyta</taxon>
        <taxon>Spermatophyta</taxon>
        <taxon>Magnoliopsida</taxon>
        <taxon>eudicotyledons</taxon>
        <taxon>Gunneridae</taxon>
        <taxon>Pentapetalae</taxon>
        <taxon>asterids</taxon>
        <taxon>lamiids</taxon>
        <taxon>Lamiales</taxon>
        <taxon>Plantaginaceae</taxon>
        <taxon>Cheloneae</taxon>
        <taxon>Penstemon</taxon>
    </lineage>
</organism>
<feature type="region of interest" description="Disordered" evidence="1">
    <location>
        <begin position="71"/>
        <end position="90"/>
    </location>
</feature>
<protein>
    <submittedName>
        <fullName evidence="2">Uncharacterized protein</fullName>
    </submittedName>
</protein>
<gene>
    <name evidence="2" type="ORF">ACJIZ3_006042</name>
</gene>
<evidence type="ECO:0000313" key="2">
    <source>
        <dbReference type="EMBL" id="KAL3820137.1"/>
    </source>
</evidence>
<dbReference type="AlphaFoldDB" id="A0ABD3S6Q0"/>